<keyword evidence="2" id="KW-1185">Reference proteome</keyword>
<dbReference type="EMBL" id="CP109441">
    <property type="protein sequence ID" value="WUV42852.1"/>
    <property type="molecule type" value="Genomic_DNA"/>
</dbReference>
<evidence type="ECO:0000313" key="2">
    <source>
        <dbReference type="Proteomes" id="UP001432062"/>
    </source>
</evidence>
<dbReference type="Proteomes" id="UP001432062">
    <property type="component" value="Chromosome"/>
</dbReference>
<evidence type="ECO:0008006" key="3">
    <source>
        <dbReference type="Google" id="ProtNLM"/>
    </source>
</evidence>
<accession>A0ABZ1YHZ5</accession>
<organism evidence="1 2">
    <name type="scientific">Nocardia vinacea</name>
    <dbReference type="NCBI Taxonomy" id="96468"/>
    <lineage>
        <taxon>Bacteria</taxon>
        <taxon>Bacillati</taxon>
        <taxon>Actinomycetota</taxon>
        <taxon>Actinomycetes</taxon>
        <taxon>Mycobacteriales</taxon>
        <taxon>Nocardiaceae</taxon>
        <taxon>Nocardia</taxon>
    </lineage>
</organism>
<evidence type="ECO:0000313" key="1">
    <source>
        <dbReference type="EMBL" id="WUV42852.1"/>
    </source>
</evidence>
<sequence>MSEMLSAAAELTAAIRRYVSVETGGELATDWLLFTAHTGTPNPDYLLAVSDGLSPHAAGGLSMRLPGALEERYDS</sequence>
<proteinExistence type="predicted"/>
<protein>
    <recommendedName>
        <fullName evidence="3">PPM-type phosphatase domain-containing protein</fullName>
    </recommendedName>
</protein>
<dbReference type="RefSeq" id="WP_329405470.1">
    <property type="nucleotide sequence ID" value="NZ_CP109441.1"/>
</dbReference>
<gene>
    <name evidence="1" type="ORF">OG563_26780</name>
</gene>
<reference evidence="1" key="1">
    <citation type="submission" date="2022-10" db="EMBL/GenBank/DDBJ databases">
        <title>The complete genomes of actinobacterial strains from the NBC collection.</title>
        <authorList>
            <person name="Joergensen T.S."/>
            <person name="Alvarez Arevalo M."/>
            <person name="Sterndorff E.B."/>
            <person name="Faurdal D."/>
            <person name="Vuksanovic O."/>
            <person name="Mourched A.-S."/>
            <person name="Charusanti P."/>
            <person name="Shaw S."/>
            <person name="Blin K."/>
            <person name="Weber T."/>
        </authorList>
    </citation>
    <scope>NUCLEOTIDE SEQUENCE</scope>
    <source>
        <strain evidence="1">NBC_01482</strain>
    </source>
</reference>
<name>A0ABZ1YHZ5_9NOCA</name>